<dbReference type="InterPro" id="IPR011701">
    <property type="entry name" value="MFS"/>
</dbReference>
<dbReference type="EMBL" id="AMGX01000002">
    <property type="protein sequence ID" value="EXJ75462.1"/>
    <property type="molecule type" value="Genomic_DNA"/>
</dbReference>
<protein>
    <recommendedName>
        <fullName evidence="6">Major facilitator superfamily (MFS) profile domain-containing protein</fullName>
    </recommendedName>
</protein>
<feature type="transmembrane region" description="Helical" evidence="5">
    <location>
        <begin position="319"/>
        <end position="340"/>
    </location>
</feature>
<dbReference type="SUPFAM" id="SSF103473">
    <property type="entry name" value="MFS general substrate transporter"/>
    <property type="match status" value="1"/>
</dbReference>
<evidence type="ECO:0000256" key="2">
    <source>
        <dbReference type="ARBA" id="ARBA00022692"/>
    </source>
</evidence>
<dbReference type="Gene3D" id="1.20.1250.20">
    <property type="entry name" value="MFS general substrate transporter like domains"/>
    <property type="match status" value="1"/>
</dbReference>
<name>W9X4N6_9EURO</name>
<dbReference type="eggNOG" id="KOG0255">
    <property type="taxonomic scope" value="Eukaryota"/>
</dbReference>
<dbReference type="Pfam" id="PF07690">
    <property type="entry name" value="MFS_1"/>
    <property type="match status" value="1"/>
</dbReference>
<feature type="transmembrane region" description="Helical" evidence="5">
    <location>
        <begin position="416"/>
        <end position="434"/>
    </location>
</feature>
<dbReference type="AlphaFoldDB" id="W9X4N6"/>
<organism evidence="7 8">
    <name type="scientific">Cladophialophora psammophila CBS 110553</name>
    <dbReference type="NCBI Taxonomy" id="1182543"/>
    <lineage>
        <taxon>Eukaryota</taxon>
        <taxon>Fungi</taxon>
        <taxon>Dikarya</taxon>
        <taxon>Ascomycota</taxon>
        <taxon>Pezizomycotina</taxon>
        <taxon>Eurotiomycetes</taxon>
        <taxon>Chaetothyriomycetidae</taxon>
        <taxon>Chaetothyriales</taxon>
        <taxon>Herpotrichiellaceae</taxon>
        <taxon>Cladophialophora</taxon>
    </lineage>
</organism>
<evidence type="ECO:0000259" key="6">
    <source>
        <dbReference type="PROSITE" id="PS50850"/>
    </source>
</evidence>
<dbReference type="GeneID" id="19186891"/>
<feature type="transmembrane region" description="Helical" evidence="5">
    <location>
        <begin position="95"/>
        <end position="118"/>
    </location>
</feature>
<feature type="transmembrane region" description="Helical" evidence="5">
    <location>
        <begin position="153"/>
        <end position="175"/>
    </location>
</feature>
<proteinExistence type="predicted"/>
<dbReference type="Proteomes" id="UP000019471">
    <property type="component" value="Unassembled WGS sequence"/>
</dbReference>
<feature type="transmembrane region" description="Helical" evidence="5">
    <location>
        <begin position="237"/>
        <end position="256"/>
    </location>
</feature>
<feature type="domain" description="Major facilitator superfamily (MFS) profile" evidence="6">
    <location>
        <begin position="1"/>
        <end position="439"/>
    </location>
</feature>
<dbReference type="HOGENOM" id="CLU_008455_13_6_1"/>
<comment type="subcellular location">
    <subcellularLocation>
        <location evidence="1">Membrane</location>
        <topology evidence="1">Multi-pass membrane protein</topology>
    </subcellularLocation>
</comment>
<feature type="transmembrane region" description="Helical" evidence="5">
    <location>
        <begin position="346"/>
        <end position="372"/>
    </location>
</feature>
<feature type="transmembrane region" description="Helical" evidence="5">
    <location>
        <begin position="66"/>
        <end position="83"/>
    </location>
</feature>
<dbReference type="PANTHER" id="PTHR23502:SF34">
    <property type="entry name" value="PROTEIN HOL1"/>
    <property type="match status" value="1"/>
</dbReference>
<evidence type="ECO:0000256" key="4">
    <source>
        <dbReference type="ARBA" id="ARBA00023136"/>
    </source>
</evidence>
<gene>
    <name evidence="7" type="ORF">A1O5_02158</name>
</gene>
<dbReference type="PANTHER" id="PTHR23502">
    <property type="entry name" value="MAJOR FACILITATOR SUPERFAMILY"/>
    <property type="match status" value="1"/>
</dbReference>
<dbReference type="GO" id="GO:0005886">
    <property type="term" value="C:plasma membrane"/>
    <property type="evidence" value="ECO:0007669"/>
    <property type="project" value="TreeGrafter"/>
</dbReference>
<keyword evidence="2 5" id="KW-0812">Transmembrane</keyword>
<feature type="transmembrane region" description="Helical" evidence="5">
    <location>
        <begin position="125"/>
        <end position="147"/>
    </location>
</feature>
<feature type="transmembrane region" description="Helical" evidence="5">
    <location>
        <begin position="384"/>
        <end position="404"/>
    </location>
</feature>
<feature type="transmembrane region" description="Helical" evidence="5">
    <location>
        <begin position="276"/>
        <end position="298"/>
    </location>
</feature>
<comment type="caution">
    <text evidence="7">The sequence shown here is derived from an EMBL/GenBank/DDBJ whole genome shotgun (WGS) entry which is preliminary data.</text>
</comment>
<dbReference type="OrthoDB" id="5215911at2759"/>
<sequence length="447" mass="50029">MGAVCFFVFLSNYVTVSLSPILISIITDFNISVNQAGYLITLNLLFLGLGNLFWIPLSERIGKRPVLIACALTYFVCSIWAAVAKTYGTFLGARIMQGFGASASEALGPAVVADLYFVHERGLFMSIYLLIFTVGVSLGGIWSGLIASSTPNWHWVLWHDTILTGFMFLVIVLFAPETNFKRPPENESGEGMPLPDLVNLRKRVKFSWIRSLSVTTWYDREFSIWWLWWRPWLTLRLPAVWFCIITYGVSLGWQIIQATANGVIFPAIYNFSPQGVGNISCAYLVASFVGCAAGGPFLDWLTRYITKRRGGYFVPEYRLWAMIPPSVVFPIGLLMYGGGLEHHLNYMIPIVGSAIGYAVLCVVPSVGMTYVVDCYRPLSGETMTMVTAAKNTFGFALSFAVFPWLERDGYFKASGIQVLIQAILFLTTIPMYIYGARLRQWTSKFLI</sequence>
<dbReference type="RefSeq" id="XP_007740964.1">
    <property type="nucleotide sequence ID" value="XM_007742774.1"/>
</dbReference>
<reference evidence="7 8" key="1">
    <citation type="submission" date="2013-03" db="EMBL/GenBank/DDBJ databases">
        <title>The Genome Sequence of Cladophialophora psammophila CBS 110553.</title>
        <authorList>
            <consortium name="The Broad Institute Genomics Platform"/>
            <person name="Cuomo C."/>
            <person name="de Hoog S."/>
            <person name="Gorbushina A."/>
            <person name="Walker B."/>
            <person name="Young S.K."/>
            <person name="Zeng Q."/>
            <person name="Gargeya S."/>
            <person name="Fitzgerald M."/>
            <person name="Haas B."/>
            <person name="Abouelleil A."/>
            <person name="Allen A.W."/>
            <person name="Alvarado L."/>
            <person name="Arachchi H.M."/>
            <person name="Berlin A.M."/>
            <person name="Chapman S.B."/>
            <person name="Gainer-Dewar J."/>
            <person name="Goldberg J."/>
            <person name="Griggs A."/>
            <person name="Gujja S."/>
            <person name="Hansen M."/>
            <person name="Howarth C."/>
            <person name="Imamovic A."/>
            <person name="Ireland A."/>
            <person name="Larimer J."/>
            <person name="McCowan C."/>
            <person name="Murphy C."/>
            <person name="Pearson M."/>
            <person name="Poon T.W."/>
            <person name="Priest M."/>
            <person name="Roberts A."/>
            <person name="Saif S."/>
            <person name="Shea T."/>
            <person name="Sisk P."/>
            <person name="Sykes S."/>
            <person name="Wortman J."/>
            <person name="Nusbaum C."/>
            <person name="Birren B."/>
        </authorList>
    </citation>
    <scope>NUCLEOTIDE SEQUENCE [LARGE SCALE GENOMIC DNA]</scope>
    <source>
        <strain evidence="7 8">CBS 110553</strain>
    </source>
</reference>
<keyword evidence="3 5" id="KW-1133">Transmembrane helix</keyword>
<dbReference type="GO" id="GO:0022857">
    <property type="term" value="F:transmembrane transporter activity"/>
    <property type="evidence" value="ECO:0007669"/>
    <property type="project" value="InterPro"/>
</dbReference>
<dbReference type="InterPro" id="IPR020846">
    <property type="entry name" value="MFS_dom"/>
</dbReference>
<evidence type="ECO:0000256" key="5">
    <source>
        <dbReference type="SAM" id="Phobius"/>
    </source>
</evidence>
<keyword evidence="8" id="KW-1185">Reference proteome</keyword>
<feature type="transmembrane region" description="Helical" evidence="5">
    <location>
        <begin position="7"/>
        <end position="29"/>
    </location>
</feature>
<keyword evidence="4 5" id="KW-0472">Membrane</keyword>
<feature type="transmembrane region" description="Helical" evidence="5">
    <location>
        <begin position="35"/>
        <end position="54"/>
    </location>
</feature>
<evidence type="ECO:0000313" key="7">
    <source>
        <dbReference type="EMBL" id="EXJ75462.1"/>
    </source>
</evidence>
<dbReference type="PROSITE" id="PS50850">
    <property type="entry name" value="MFS"/>
    <property type="match status" value="1"/>
</dbReference>
<evidence type="ECO:0000313" key="8">
    <source>
        <dbReference type="Proteomes" id="UP000019471"/>
    </source>
</evidence>
<accession>W9X4N6</accession>
<evidence type="ECO:0000256" key="3">
    <source>
        <dbReference type="ARBA" id="ARBA00022989"/>
    </source>
</evidence>
<evidence type="ECO:0000256" key="1">
    <source>
        <dbReference type="ARBA" id="ARBA00004141"/>
    </source>
</evidence>
<dbReference type="InterPro" id="IPR036259">
    <property type="entry name" value="MFS_trans_sf"/>
</dbReference>